<gene>
    <name evidence="1" type="ORF">PECUL_23A044263</name>
</gene>
<organism evidence="1 2">
    <name type="scientific">Pelobates cultripes</name>
    <name type="common">Western spadefoot toad</name>
    <dbReference type="NCBI Taxonomy" id="61616"/>
    <lineage>
        <taxon>Eukaryota</taxon>
        <taxon>Metazoa</taxon>
        <taxon>Chordata</taxon>
        <taxon>Craniata</taxon>
        <taxon>Vertebrata</taxon>
        <taxon>Euteleostomi</taxon>
        <taxon>Amphibia</taxon>
        <taxon>Batrachia</taxon>
        <taxon>Anura</taxon>
        <taxon>Pelobatoidea</taxon>
        <taxon>Pelobatidae</taxon>
        <taxon>Pelobates</taxon>
    </lineage>
</organism>
<dbReference type="EMBL" id="OW240912">
    <property type="protein sequence ID" value="CAH2220719.1"/>
    <property type="molecule type" value="Genomic_DNA"/>
</dbReference>
<protein>
    <submittedName>
        <fullName evidence="1">Uncharacterized protein</fullName>
    </submittedName>
</protein>
<keyword evidence="2" id="KW-1185">Reference proteome</keyword>
<feature type="non-terminal residue" evidence="1">
    <location>
        <position position="84"/>
    </location>
</feature>
<evidence type="ECO:0000313" key="2">
    <source>
        <dbReference type="Proteomes" id="UP001295444"/>
    </source>
</evidence>
<reference evidence="1" key="1">
    <citation type="submission" date="2022-03" db="EMBL/GenBank/DDBJ databases">
        <authorList>
            <person name="Alioto T."/>
            <person name="Alioto T."/>
            <person name="Gomez Garrido J."/>
        </authorList>
    </citation>
    <scope>NUCLEOTIDE SEQUENCE</scope>
</reference>
<accession>A0AAD1QZA6</accession>
<sequence>MRHPDGTLKTTPREISEVFRDFYKTLYNHTPNNGEVVERETDHILRFSTDLGLPRLSQEARDQLAAEITEEEIERAITGLKGNK</sequence>
<proteinExistence type="predicted"/>
<dbReference type="AlphaFoldDB" id="A0AAD1QZA6"/>
<dbReference type="Proteomes" id="UP001295444">
    <property type="component" value="Chromosome 01"/>
</dbReference>
<evidence type="ECO:0000313" key="1">
    <source>
        <dbReference type="EMBL" id="CAH2220719.1"/>
    </source>
</evidence>
<name>A0AAD1QZA6_PELCU</name>